<dbReference type="PANTHER" id="PTHR13045:SF0">
    <property type="entry name" value="7-METHYLGUANOSINE PHOSPHATE-SPECIFIC 5'-NUCLEOTIDASE"/>
    <property type="match status" value="1"/>
</dbReference>
<dbReference type="InterPro" id="IPR006434">
    <property type="entry name" value="Pyrimidine_nucleotidase_eu"/>
</dbReference>
<dbReference type="Gene3D" id="3.40.50.1000">
    <property type="entry name" value="HAD superfamily/HAD-like"/>
    <property type="match status" value="1"/>
</dbReference>
<dbReference type="SUPFAM" id="SSF56784">
    <property type="entry name" value="HAD-like"/>
    <property type="match status" value="1"/>
</dbReference>
<keyword evidence="2" id="KW-1185">Reference proteome</keyword>
<name>A0ABR1FXP2_AURAN</name>
<dbReference type="GO" id="GO:0000287">
    <property type="term" value="F:magnesium ion binding"/>
    <property type="evidence" value="ECO:0007669"/>
    <property type="project" value="InterPro"/>
</dbReference>
<evidence type="ECO:0000313" key="1">
    <source>
        <dbReference type="EMBL" id="KAK7240982.1"/>
    </source>
</evidence>
<sequence>METALALAGVGGVAYWASRKRRRGDDVDDASLAASKRVVARLLCDGHGIADVEACTAKLAALIAGGAGKLTVVADFDRTLTTADSASAHGVLAKALPDAFQKTEKELFAHYYPIEKDLDMPLEKKIPLMTEWYGKNHAAMAKYELTRAKMADAVLEAAGHDFELREGAIAALDLLETAGVKLQVFSAGVGDVIDVALEEMYGTLAETTTVVSNRMIWKDGVHAGFTEPLIHMYNKSQKSVGAALENAVLVGDSLGDSTMADGAPAGPAVALKIGYLNAPSPSADARAKYARAFDVVVRNDDDATMGALRAVCGAIVAPAASSQKRAK</sequence>
<dbReference type="PANTHER" id="PTHR13045">
    <property type="entry name" value="5'-NUCLEOTIDASE"/>
    <property type="match status" value="1"/>
</dbReference>
<dbReference type="Proteomes" id="UP001363151">
    <property type="component" value="Unassembled WGS sequence"/>
</dbReference>
<comment type="caution">
    <text evidence="1">The sequence shown here is derived from an EMBL/GenBank/DDBJ whole genome shotgun (WGS) entry which is preliminary data.</text>
</comment>
<protein>
    <submittedName>
        <fullName evidence="1">Pyrimidine 5'-nucleotidase</fullName>
    </submittedName>
</protein>
<dbReference type="Gene3D" id="1.10.150.340">
    <property type="entry name" value="Pyrimidine 5'-nucleotidase (UMPH-1), N-terminal domain"/>
    <property type="match status" value="1"/>
</dbReference>
<dbReference type="KEGG" id="aaf:AURANDRAFT_28588"/>
<dbReference type="GO" id="GO:0009117">
    <property type="term" value="P:nucleotide metabolic process"/>
    <property type="evidence" value="ECO:0007669"/>
    <property type="project" value="UniProtKB-KW"/>
</dbReference>
<dbReference type="EMBL" id="JBBJCI010000207">
    <property type="protein sequence ID" value="KAK7240982.1"/>
    <property type="molecule type" value="Genomic_DNA"/>
</dbReference>
<dbReference type="InterPro" id="IPR023214">
    <property type="entry name" value="HAD_sf"/>
</dbReference>
<proteinExistence type="predicted"/>
<dbReference type="GO" id="GO:0005737">
    <property type="term" value="C:cytoplasm"/>
    <property type="evidence" value="ECO:0007669"/>
    <property type="project" value="InterPro"/>
</dbReference>
<dbReference type="InterPro" id="IPR036412">
    <property type="entry name" value="HAD-like_sf"/>
</dbReference>
<dbReference type="Pfam" id="PF05822">
    <property type="entry name" value="UMPH-1"/>
    <property type="match status" value="1"/>
</dbReference>
<reference evidence="1 2" key="1">
    <citation type="submission" date="2024-03" db="EMBL/GenBank/DDBJ databases">
        <title>Aureococcus anophagefferens CCMP1851 and Kratosvirus quantuckense: Draft genome of a second virus-susceptible host strain in the model system.</title>
        <authorList>
            <person name="Chase E."/>
            <person name="Truchon A.R."/>
            <person name="Schepens W."/>
            <person name="Wilhelm S.W."/>
        </authorList>
    </citation>
    <scope>NUCLEOTIDE SEQUENCE [LARGE SCALE GENOMIC DNA]</scope>
    <source>
        <strain evidence="1 2">CCMP1851</strain>
    </source>
</reference>
<dbReference type="GO" id="GO:0000166">
    <property type="term" value="F:nucleotide binding"/>
    <property type="evidence" value="ECO:0007669"/>
    <property type="project" value="UniProtKB-KW"/>
</dbReference>
<accession>A0ABR1FXP2</accession>
<gene>
    <name evidence="1" type="primary">NT5C3B</name>
    <name evidence="1" type="ORF">SO694_00054032</name>
</gene>
<dbReference type="GO" id="GO:0008253">
    <property type="term" value="F:5'-nucleotidase activity"/>
    <property type="evidence" value="ECO:0007669"/>
    <property type="project" value="UniProtKB-EC"/>
</dbReference>
<evidence type="ECO:0000313" key="2">
    <source>
        <dbReference type="Proteomes" id="UP001363151"/>
    </source>
</evidence>
<organism evidence="1 2">
    <name type="scientific">Aureococcus anophagefferens</name>
    <name type="common">Harmful bloom alga</name>
    <dbReference type="NCBI Taxonomy" id="44056"/>
    <lineage>
        <taxon>Eukaryota</taxon>
        <taxon>Sar</taxon>
        <taxon>Stramenopiles</taxon>
        <taxon>Ochrophyta</taxon>
        <taxon>Pelagophyceae</taxon>
        <taxon>Pelagomonadales</taxon>
        <taxon>Pelagomonadaceae</taxon>
        <taxon>Aureococcus</taxon>
    </lineage>
</organism>